<dbReference type="Proteomes" id="UP000306888">
    <property type="component" value="Unassembled WGS sequence"/>
</dbReference>
<feature type="domain" description="PucR C-terminal helix-turn-helix" evidence="2">
    <location>
        <begin position="312"/>
        <end position="369"/>
    </location>
</feature>
<dbReference type="EMBL" id="SRYR01000001">
    <property type="protein sequence ID" value="TGY43502.1"/>
    <property type="molecule type" value="Genomic_DNA"/>
</dbReference>
<dbReference type="InterPro" id="IPR042070">
    <property type="entry name" value="PucR_C-HTH_sf"/>
</dbReference>
<evidence type="ECO:0000313" key="3">
    <source>
        <dbReference type="EMBL" id="TGY43502.1"/>
    </source>
</evidence>
<feature type="domain" description="Putative sugar diacid recognition" evidence="1">
    <location>
        <begin position="8"/>
        <end position="139"/>
    </location>
</feature>
<gene>
    <name evidence="3" type="ORF">E5347_01440</name>
</gene>
<sequence>MGENIVLNYELCKRILNRLTPIFNKDVNIIGTDGVIITSSNKKREGTYHEGARICASSNRNIVITKKNQHMYRGSKSGVNMPITYNNRVIGVIGITGTAEEVIPYGPLVKELVEMIINEMDSRIAKASKTNSRKEFFKDIIQDTDVKDMDYYISRAKLLEIDLEIPRRMIFLKILDSNQLDYQKIEILFRDIFNNEILNINNEKLVLLNSCNNVDEMIKKLLFELESNLDEKIKYYFIIGEECKSLVDYHNVYSSMSVIDSIIPKDTTEKVIYMRDYEIRLLINGLSTESKKVYLSKYINVFSEKNKATKELLRTIKVYFTNNMKISDTAKSMYMHRNTVMYRLNKFKDLYGLDLSQPYECAKLYLGILIYEDDLIKMNKDN</sequence>
<comment type="caution">
    <text evidence="3">The sequence shown here is derived from an EMBL/GenBank/DDBJ whole genome shotgun (WGS) entry which is preliminary data.</text>
</comment>
<proteinExistence type="predicted"/>
<evidence type="ECO:0000259" key="2">
    <source>
        <dbReference type="Pfam" id="PF13556"/>
    </source>
</evidence>
<dbReference type="AlphaFoldDB" id="A0A4S2DNZ1"/>
<dbReference type="InterPro" id="IPR025736">
    <property type="entry name" value="PucR_C-HTH_dom"/>
</dbReference>
<dbReference type="PANTHER" id="PTHR33744">
    <property type="entry name" value="CARBOHYDRATE DIACID REGULATOR"/>
    <property type="match status" value="1"/>
</dbReference>
<reference evidence="3 4" key="1">
    <citation type="submission" date="2019-04" db="EMBL/GenBank/DDBJ databases">
        <title>Microbes associate with the intestines of laboratory mice.</title>
        <authorList>
            <person name="Navarre W."/>
            <person name="Wong E."/>
            <person name="Huang K."/>
            <person name="Tropini C."/>
            <person name="Ng K."/>
            <person name="Yu B."/>
        </authorList>
    </citation>
    <scope>NUCLEOTIDE SEQUENCE [LARGE SCALE GENOMIC DNA]</scope>
    <source>
        <strain evidence="3 4">NM50_B9-20</strain>
    </source>
</reference>
<keyword evidence="4" id="KW-1185">Reference proteome</keyword>
<dbReference type="InterPro" id="IPR008599">
    <property type="entry name" value="Diacid_rec"/>
</dbReference>
<dbReference type="Pfam" id="PF13556">
    <property type="entry name" value="HTH_30"/>
    <property type="match status" value="1"/>
</dbReference>
<accession>A0A4S2DNZ1</accession>
<protein>
    <recommendedName>
        <fullName evidence="5">Carbohydrate diacid regulator</fullName>
    </recommendedName>
</protein>
<dbReference type="PANTHER" id="PTHR33744:SF16">
    <property type="entry name" value="CARBOHYDRATE DIACID REGULATOR"/>
    <property type="match status" value="1"/>
</dbReference>
<evidence type="ECO:0000259" key="1">
    <source>
        <dbReference type="Pfam" id="PF05651"/>
    </source>
</evidence>
<dbReference type="InterPro" id="IPR051448">
    <property type="entry name" value="CdaR-like_regulators"/>
</dbReference>
<dbReference type="Pfam" id="PF05651">
    <property type="entry name" value="Diacid_rec"/>
    <property type="match status" value="1"/>
</dbReference>
<evidence type="ECO:0000313" key="4">
    <source>
        <dbReference type="Proteomes" id="UP000306888"/>
    </source>
</evidence>
<name>A0A4S2DNZ1_9CLOT</name>
<evidence type="ECO:0008006" key="5">
    <source>
        <dbReference type="Google" id="ProtNLM"/>
    </source>
</evidence>
<dbReference type="Gene3D" id="1.10.10.2840">
    <property type="entry name" value="PucR C-terminal helix-turn-helix domain"/>
    <property type="match status" value="1"/>
</dbReference>
<dbReference type="OrthoDB" id="212459at2"/>
<organism evidence="3 4">
    <name type="scientific">Clostridium sartagoforme</name>
    <dbReference type="NCBI Taxonomy" id="84031"/>
    <lineage>
        <taxon>Bacteria</taxon>
        <taxon>Bacillati</taxon>
        <taxon>Bacillota</taxon>
        <taxon>Clostridia</taxon>
        <taxon>Eubacteriales</taxon>
        <taxon>Clostridiaceae</taxon>
        <taxon>Clostridium</taxon>
    </lineage>
</organism>